<dbReference type="PANTHER" id="PTHR24096:SF149">
    <property type="entry name" value="AMP-BINDING DOMAIN-CONTAINING PROTEIN-RELATED"/>
    <property type="match status" value="1"/>
</dbReference>
<dbReference type="EMBL" id="CP042582">
    <property type="protein sequence ID" value="QEX20976.1"/>
    <property type="molecule type" value="Genomic_DNA"/>
</dbReference>
<dbReference type="PANTHER" id="PTHR24096">
    <property type="entry name" value="LONG-CHAIN-FATTY-ACID--COA LIGASE"/>
    <property type="match status" value="1"/>
</dbReference>
<dbReference type="InterPro" id="IPR002123">
    <property type="entry name" value="Plipid/glycerol_acylTrfase"/>
</dbReference>
<dbReference type="Pfam" id="PF07690">
    <property type="entry name" value="MFS_1"/>
    <property type="match status" value="1"/>
</dbReference>
<dbReference type="PROSITE" id="PS00455">
    <property type="entry name" value="AMP_BINDING"/>
    <property type="match status" value="1"/>
</dbReference>
<dbReference type="AlphaFoldDB" id="A0A5J6N213"/>
<dbReference type="SMART" id="SM00563">
    <property type="entry name" value="PlsC"/>
    <property type="match status" value="1"/>
</dbReference>
<reference evidence="8 9" key="1">
    <citation type="submission" date="2019-08" db="EMBL/GenBank/DDBJ databases">
        <title>Hyperibacter terrae gen. nov., sp. nov. and Hyperibacter viscosus sp. nov., two new members in the family Rhodospirillaceae isolated from the rhizosphere of Hypericum perforatum.</title>
        <authorList>
            <person name="Noviana Z."/>
        </authorList>
    </citation>
    <scope>NUCLEOTIDE SEQUENCE [LARGE SCALE GENOMIC DNA]</scope>
    <source>
        <strain evidence="8 9">R5959</strain>
    </source>
</reference>
<evidence type="ECO:0000256" key="4">
    <source>
        <dbReference type="ARBA" id="ARBA00022989"/>
    </source>
</evidence>
<dbReference type="SUPFAM" id="SSF56801">
    <property type="entry name" value="Acetyl-CoA synthetase-like"/>
    <property type="match status" value="1"/>
</dbReference>
<dbReference type="InterPro" id="IPR011701">
    <property type="entry name" value="MFS"/>
</dbReference>
<dbReference type="GO" id="GO:0016405">
    <property type="term" value="F:CoA-ligase activity"/>
    <property type="evidence" value="ECO:0007669"/>
    <property type="project" value="TreeGrafter"/>
</dbReference>
<feature type="transmembrane region" description="Helical" evidence="6">
    <location>
        <begin position="358"/>
        <end position="380"/>
    </location>
</feature>
<feature type="transmembrane region" description="Helical" evidence="6">
    <location>
        <begin position="115"/>
        <end position="132"/>
    </location>
</feature>
<keyword evidence="2" id="KW-0436">Ligase</keyword>
<keyword evidence="8" id="KW-0808">Transferase</keyword>
<evidence type="ECO:0000256" key="2">
    <source>
        <dbReference type="ARBA" id="ARBA00022598"/>
    </source>
</evidence>
<dbReference type="GO" id="GO:0016746">
    <property type="term" value="F:acyltransferase activity"/>
    <property type="evidence" value="ECO:0007669"/>
    <property type="project" value="UniProtKB-KW"/>
</dbReference>
<feature type="transmembrane region" description="Helical" evidence="6">
    <location>
        <begin position="323"/>
        <end position="346"/>
    </location>
</feature>
<keyword evidence="5 6" id="KW-0472">Membrane</keyword>
<dbReference type="GO" id="GO:0022857">
    <property type="term" value="F:transmembrane transporter activity"/>
    <property type="evidence" value="ECO:0007669"/>
    <property type="project" value="InterPro"/>
</dbReference>
<keyword evidence="8" id="KW-0012">Acyltransferase</keyword>
<feature type="transmembrane region" description="Helical" evidence="6">
    <location>
        <begin position="90"/>
        <end position="109"/>
    </location>
</feature>
<dbReference type="Pfam" id="PF01553">
    <property type="entry name" value="Acyltransferase"/>
    <property type="match status" value="1"/>
</dbReference>
<sequence length="1127" mass="118695">MKPVDGEAKGYGALLRRRGFLALMTAQFLGSLNDNILKMTVVLVATGTSEATNAEAASFIAAVGGAFILPFLLFSGWAGQLADRRRKDRVVARVKLFEIPAMLIAIPALMSGQEWAMLGALFLVSTQAAFFSPAKYGILPEILDSTALSRGNALLESSTFLAIILGAVIGGLLFDLMSPAAIGAIMVAIAALGAFAAFHTERAPEPRETRPFSLRPSADLLPGFKAILANRDMAMTAAGIAWFWLLGAFLQMMAIRLGREDLDLGGSGTGLLQAAVAIGIGVGSLAAGRLSGPKVEPGLVPLGSIGMGIGALWLSGVTGSVEAALPALAFLGVAGGLFIVPLNAAIQLKAPLDERGRVVAVTNMVGTAGILLASGLAWFFGSVLEWSTAAGILAAGIGTLIATAVAIWTVPEFLARFLLWLATHTLYRIRIEGPENVPQRGPALLVCNHMSFVDGLLVGACVQRFVRFLAWSGFFKGAFGWFLRRMKVIPVSGGRDAVAAIKRARAELEEGHVVCIFAEGAISRTGSTLPFKRGLELIANGLDVPVIPVHLDQVWGSIFSYKGGRFFWKWPERLIRPVTVSFGKPLARPSAWAARRAVLALGSEAWARRAAANDRLQVRILETAKRRWRTQALMDTTGRKLRFGEVAIASILLAKRFRSQKPMVGIVMPASVAAALVNAGLMLAGKTPVNLNFTAGPEAMASMIRRCGIETVITARAFLEKAKLAPPPGALYVEDLLTGISKPEKLKAAAMALLLPARLIARLMGGPLEGSPPPATVMFSSGSTGEPKGAILSHRAIIANLEAVAQVLWIDRDDVIAGVLPFFHSFGFTGTLCLPLVAGIGAAYHANPLDAKAIGPLVKKSGATALIGTPTFLQAWTRAAEPDEMKTLRHVVTGAERLRPEIADAFAAKFGLRPLEGFGMTEMGPVVAVNSTDVEDGTEAQAGQKEGTVGRPIPGVAVRTVDPETGAEVPDGAEGMLLVKGPGMMDGYIGDPARTAEAMVDGWYRSGDIALIDEDGFIKITGRLSRFSKIAGEMVPHGRIEDAALAIPGLRAAIVVGVPDPAKGEKIVLLYEGDATPEAVLEGLGATGLPKLWLPKRDGIRKLDALPVLGSGKADLKKAKEIAAAVA</sequence>
<dbReference type="Gene3D" id="3.40.50.12780">
    <property type="entry name" value="N-terminal domain of ligase-like"/>
    <property type="match status" value="1"/>
</dbReference>
<dbReference type="KEGG" id="hadh:FRZ61_08960"/>
<evidence type="ECO:0000313" key="8">
    <source>
        <dbReference type="EMBL" id="QEX20976.1"/>
    </source>
</evidence>
<dbReference type="Proteomes" id="UP000325797">
    <property type="component" value="Chromosome"/>
</dbReference>
<feature type="transmembrane region" description="Helical" evidence="6">
    <location>
        <begin position="234"/>
        <end position="255"/>
    </location>
</feature>
<dbReference type="CDD" id="cd06173">
    <property type="entry name" value="MFS_MefA_like"/>
    <property type="match status" value="1"/>
</dbReference>
<dbReference type="Gene3D" id="3.30.300.30">
    <property type="match status" value="1"/>
</dbReference>
<dbReference type="InterPro" id="IPR020845">
    <property type="entry name" value="AMP-binding_CS"/>
</dbReference>
<protein>
    <submittedName>
        <fullName evidence="8">Acyl-[ACP]--phospholipid O-acyltransferase</fullName>
    </submittedName>
</protein>
<feature type="transmembrane region" description="Helical" evidence="6">
    <location>
        <begin position="299"/>
        <end position="317"/>
    </location>
</feature>
<feature type="domain" description="Phospholipid/glycerol acyltransferase" evidence="7">
    <location>
        <begin position="443"/>
        <end position="554"/>
    </location>
</feature>
<evidence type="ECO:0000256" key="5">
    <source>
        <dbReference type="ARBA" id="ARBA00023136"/>
    </source>
</evidence>
<dbReference type="InterPro" id="IPR045851">
    <property type="entry name" value="AMP-bd_C_sf"/>
</dbReference>
<keyword evidence="9" id="KW-1185">Reference proteome</keyword>
<dbReference type="InterPro" id="IPR036259">
    <property type="entry name" value="MFS_trans_sf"/>
</dbReference>
<dbReference type="Gene3D" id="1.20.1250.20">
    <property type="entry name" value="MFS general substrate transporter like domains"/>
    <property type="match status" value="1"/>
</dbReference>
<evidence type="ECO:0000256" key="1">
    <source>
        <dbReference type="ARBA" id="ARBA00006432"/>
    </source>
</evidence>
<name>A0A5J6N213_9PROT</name>
<keyword evidence="4 6" id="KW-1133">Transmembrane helix</keyword>
<accession>A0A5J6N213</accession>
<dbReference type="RefSeq" id="WP_191909295.1">
    <property type="nucleotide sequence ID" value="NZ_CP042582.1"/>
</dbReference>
<dbReference type="SUPFAM" id="SSF103473">
    <property type="entry name" value="MFS general substrate transporter"/>
    <property type="match status" value="1"/>
</dbReference>
<feature type="transmembrane region" description="Helical" evidence="6">
    <location>
        <begin position="180"/>
        <end position="198"/>
    </location>
</feature>
<dbReference type="Pfam" id="PF00501">
    <property type="entry name" value="AMP-binding"/>
    <property type="match status" value="1"/>
</dbReference>
<comment type="similarity">
    <text evidence="1">Belongs to the ATP-dependent AMP-binding enzyme family.</text>
</comment>
<feature type="transmembrane region" description="Helical" evidence="6">
    <location>
        <begin position="56"/>
        <end position="78"/>
    </location>
</feature>
<keyword evidence="3 6" id="KW-0812">Transmembrane</keyword>
<evidence type="ECO:0000256" key="6">
    <source>
        <dbReference type="SAM" id="Phobius"/>
    </source>
</evidence>
<feature type="transmembrane region" description="Helical" evidence="6">
    <location>
        <begin position="386"/>
        <end position="410"/>
    </location>
</feature>
<evidence type="ECO:0000259" key="7">
    <source>
        <dbReference type="SMART" id="SM00563"/>
    </source>
</evidence>
<feature type="transmembrane region" description="Helical" evidence="6">
    <location>
        <begin position="267"/>
        <end position="287"/>
    </location>
</feature>
<dbReference type="InterPro" id="IPR042099">
    <property type="entry name" value="ANL_N_sf"/>
</dbReference>
<dbReference type="CDD" id="cd07989">
    <property type="entry name" value="LPLAT_AGPAT-like"/>
    <property type="match status" value="1"/>
</dbReference>
<feature type="transmembrane region" description="Helical" evidence="6">
    <location>
        <begin position="663"/>
        <end position="684"/>
    </location>
</feature>
<organism evidence="8 9">
    <name type="scientific">Hypericibacter adhaerens</name>
    <dbReference type="NCBI Taxonomy" id="2602016"/>
    <lineage>
        <taxon>Bacteria</taxon>
        <taxon>Pseudomonadati</taxon>
        <taxon>Pseudomonadota</taxon>
        <taxon>Alphaproteobacteria</taxon>
        <taxon>Rhodospirillales</taxon>
        <taxon>Dongiaceae</taxon>
        <taxon>Hypericibacter</taxon>
    </lineage>
</organism>
<gene>
    <name evidence="8" type="ORF">FRZ61_08960</name>
</gene>
<evidence type="ECO:0000256" key="3">
    <source>
        <dbReference type="ARBA" id="ARBA00022692"/>
    </source>
</evidence>
<dbReference type="InterPro" id="IPR000873">
    <property type="entry name" value="AMP-dep_synth/lig_dom"/>
</dbReference>
<proteinExistence type="inferred from homology"/>
<evidence type="ECO:0000313" key="9">
    <source>
        <dbReference type="Proteomes" id="UP000325797"/>
    </source>
</evidence>
<feature type="transmembrane region" description="Helical" evidence="6">
    <location>
        <begin position="153"/>
        <end position="174"/>
    </location>
</feature>
<dbReference type="SUPFAM" id="SSF69593">
    <property type="entry name" value="Glycerol-3-phosphate (1)-acyltransferase"/>
    <property type="match status" value="1"/>
</dbReference>